<keyword evidence="7 9" id="KW-0411">Iron-sulfur</keyword>
<feature type="binding site" evidence="9">
    <location>
        <position position="65"/>
    </location>
    <ligand>
        <name>[4Fe-4S] cluster</name>
        <dbReference type="ChEBI" id="CHEBI:49883"/>
        <label>1</label>
    </ligand>
</feature>
<name>A0A0G2ATD1_9BACT</name>
<dbReference type="GO" id="GO:0009249">
    <property type="term" value="P:protein lipoylation"/>
    <property type="evidence" value="ECO:0007669"/>
    <property type="project" value="UniProtKB-UniRule"/>
</dbReference>
<keyword evidence="4 9" id="KW-0949">S-adenosyl-L-methionine</keyword>
<dbReference type="Proteomes" id="UP000033865">
    <property type="component" value="Unassembled WGS sequence"/>
</dbReference>
<dbReference type="InterPro" id="IPR058240">
    <property type="entry name" value="rSAM_sf"/>
</dbReference>
<dbReference type="SMART" id="SM00729">
    <property type="entry name" value="Elp3"/>
    <property type="match status" value="1"/>
</dbReference>
<feature type="binding site" evidence="9">
    <location>
        <position position="298"/>
    </location>
    <ligand>
        <name>[4Fe-4S] cluster</name>
        <dbReference type="ChEBI" id="CHEBI:49883"/>
        <label>1</label>
    </ligand>
</feature>
<feature type="binding site" evidence="9">
    <location>
        <position position="60"/>
    </location>
    <ligand>
        <name>[4Fe-4S] cluster</name>
        <dbReference type="ChEBI" id="CHEBI:49883"/>
        <label>1</label>
    </ligand>
</feature>
<evidence type="ECO:0000256" key="7">
    <source>
        <dbReference type="ARBA" id="ARBA00023014"/>
    </source>
</evidence>
<dbReference type="InterPro" id="IPR006638">
    <property type="entry name" value="Elp3/MiaA/NifB-like_rSAM"/>
</dbReference>
<dbReference type="Gene3D" id="3.20.20.70">
    <property type="entry name" value="Aldolase class I"/>
    <property type="match status" value="1"/>
</dbReference>
<dbReference type="NCBIfam" id="NF009544">
    <property type="entry name" value="PRK12928.1"/>
    <property type="match status" value="1"/>
</dbReference>
<keyword evidence="6 9" id="KW-0408">Iron</keyword>
<keyword evidence="1 9" id="KW-0004">4Fe-4S</keyword>
<dbReference type="NCBIfam" id="NF004019">
    <property type="entry name" value="PRK05481.1"/>
    <property type="match status" value="1"/>
</dbReference>
<dbReference type="NCBIfam" id="TIGR00510">
    <property type="entry name" value="lipA"/>
    <property type="match status" value="1"/>
</dbReference>
<evidence type="ECO:0000256" key="4">
    <source>
        <dbReference type="ARBA" id="ARBA00022691"/>
    </source>
</evidence>
<proteinExistence type="inferred from homology"/>
<reference evidence="12 13" key="1">
    <citation type="journal article" date="2015" name="Nature">
        <title>rRNA introns, odd ribosomes, and small enigmatic genomes across a large radiation of phyla.</title>
        <authorList>
            <person name="Brown C.T."/>
            <person name="Hug L.A."/>
            <person name="Thomas B.C."/>
            <person name="Sharon I."/>
            <person name="Castelle C.J."/>
            <person name="Singh A."/>
            <person name="Wilkins M.J."/>
            <person name="Williams K.H."/>
            <person name="Banfield J.F."/>
        </authorList>
    </citation>
    <scope>NUCLEOTIDE SEQUENCE [LARGE SCALE GENOMIC DNA]</scope>
</reference>
<evidence type="ECO:0000256" key="6">
    <source>
        <dbReference type="ARBA" id="ARBA00023004"/>
    </source>
</evidence>
<feature type="binding site" evidence="9">
    <location>
        <position position="93"/>
    </location>
    <ligand>
        <name>[4Fe-4S] cluster</name>
        <dbReference type="ChEBI" id="CHEBI:49883"/>
        <label>2</label>
        <note>4Fe-4S-S-AdoMet</note>
    </ligand>
</feature>
<dbReference type="PANTHER" id="PTHR10949:SF0">
    <property type="entry name" value="LIPOYL SYNTHASE, MITOCHONDRIAL"/>
    <property type="match status" value="1"/>
</dbReference>
<evidence type="ECO:0000259" key="11">
    <source>
        <dbReference type="PROSITE" id="PS51918"/>
    </source>
</evidence>
<evidence type="ECO:0000256" key="10">
    <source>
        <dbReference type="SAM" id="MobiDB-lite"/>
    </source>
</evidence>
<feature type="binding site" evidence="9">
    <location>
        <position position="86"/>
    </location>
    <ligand>
        <name>[4Fe-4S] cluster</name>
        <dbReference type="ChEBI" id="CHEBI:49883"/>
        <label>2</label>
        <note>4Fe-4S-S-AdoMet</note>
    </ligand>
</feature>
<dbReference type="Pfam" id="PF16881">
    <property type="entry name" value="LIAS_N"/>
    <property type="match status" value="1"/>
</dbReference>
<dbReference type="SFLD" id="SFLDF00271">
    <property type="entry name" value="lipoyl_synthase"/>
    <property type="match status" value="1"/>
</dbReference>
<evidence type="ECO:0000256" key="3">
    <source>
        <dbReference type="ARBA" id="ARBA00022679"/>
    </source>
</evidence>
<dbReference type="PIRSF" id="PIRSF005963">
    <property type="entry name" value="Lipoyl_synth"/>
    <property type="match status" value="1"/>
</dbReference>
<dbReference type="EMBL" id="LCRN01000030">
    <property type="protein sequence ID" value="KKW36084.1"/>
    <property type="molecule type" value="Genomic_DNA"/>
</dbReference>
<comment type="catalytic activity">
    <reaction evidence="8 9">
        <text>[[Fe-S] cluster scaffold protein carrying a second [4Fe-4S](2+) cluster] + N(6)-octanoyl-L-lysyl-[protein] + 2 oxidized [2Fe-2S]-[ferredoxin] + 2 S-adenosyl-L-methionine + 4 H(+) = [[Fe-S] cluster scaffold protein] + N(6)-[(R)-dihydrolipoyl]-L-lysyl-[protein] + 4 Fe(3+) + 2 hydrogen sulfide + 2 5'-deoxyadenosine + 2 L-methionine + 2 reduced [2Fe-2S]-[ferredoxin]</text>
        <dbReference type="Rhea" id="RHEA:16585"/>
        <dbReference type="Rhea" id="RHEA-COMP:9928"/>
        <dbReference type="Rhea" id="RHEA-COMP:10000"/>
        <dbReference type="Rhea" id="RHEA-COMP:10001"/>
        <dbReference type="Rhea" id="RHEA-COMP:10475"/>
        <dbReference type="Rhea" id="RHEA-COMP:14568"/>
        <dbReference type="Rhea" id="RHEA-COMP:14569"/>
        <dbReference type="ChEBI" id="CHEBI:15378"/>
        <dbReference type="ChEBI" id="CHEBI:17319"/>
        <dbReference type="ChEBI" id="CHEBI:29034"/>
        <dbReference type="ChEBI" id="CHEBI:29919"/>
        <dbReference type="ChEBI" id="CHEBI:33722"/>
        <dbReference type="ChEBI" id="CHEBI:33737"/>
        <dbReference type="ChEBI" id="CHEBI:33738"/>
        <dbReference type="ChEBI" id="CHEBI:57844"/>
        <dbReference type="ChEBI" id="CHEBI:59789"/>
        <dbReference type="ChEBI" id="CHEBI:78809"/>
        <dbReference type="ChEBI" id="CHEBI:83100"/>
        <dbReference type="EC" id="2.8.1.8"/>
    </reaction>
</comment>
<comment type="caution">
    <text evidence="12">The sequence shown here is derived from an EMBL/GenBank/DDBJ whole genome shotgun (WGS) entry which is preliminary data.</text>
</comment>
<comment type="similarity">
    <text evidence="9">Belongs to the radical SAM superfamily. Lipoyl synthase family.</text>
</comment>
<keyword evidence="5 9" id="KW-0479">Metal-binding</keyword>
<feature type="binding site" evidence="9">
    <location>
        <position position="90"/>
    </location>
    <ligand>
        <name>[4Fe-4S] cluster</name>
        <dbReference type="ChEBI" id="CHEBI:49883"/>
        <label>2</label>
        <note>4Fe-4S-S-AdoMet</note>
    </ligand>
</feature>
<dbReference type="PATRIC" id="fig|1618986.3.peg.353"/>
<evidence type="ECO:0000256" key="8">
    <source>
        <dbReference type="ARBA" id="ARBA00047326"/>
    </source>
</evidence>
<sequence length="311" mass="34802">MEHVFAEIPAEENRVGTGTPGGGTRPAERRPEWLKARIPGGEEYARLHGIMRSHRLHTVCEEARCPNMGECWNAGTATFMILGDTCTRSCGFCAVKTGRPEYGLDWDEPRRVADAVELMGVKHAVITSVNRDERKDGGAPIFAETIRLVRARVPACSIEVLIPDFKGSEEALSIVLDARPDILNHNLETVPRLYRSVRPQANYRQSLEVLERSKRRGFLTKTGLMLGIGERTEEVVDVMKDCRTSGVDILTLGQYLQPTKEHLPIDRYVHPDEFASLKQIALEMGFRHVQSGPLVRSSYHAEQAVETADTR</sequence>
<feature type="binding site" evidence="9">
    <location>
        <position position="71"/>
    </location>
    <ligand>
        <name>[4Fe-4S] cluster</name>
        <dbReference type="ChEBI" id="CHEBI:49883"/>
        <label>1</label>
    </ligand>
</feature>
<comment type="pathway">
    <text evidence="9">Protein modification; protein lipoylation via endogenous pathway; protein N(6)-(lipoyl)lysine from octanoyl-[acyl-carrier-protein]: step 2/2.</text>
</comment>
<dbReference type="EC" id="2.8.1.8" evidence="9"/>
<dbReference type="PROSITE" id="PS51918">
    <property type="entry name" value="RADICAL_SAM"/>
    <property type="match status" value="1"/>
</dbReference>
<comment type="function">
    <text evidence="9">Catalyzes the radical-mediated insertion of two sulfur atoms into the C-6 and C-8 positions of the octanoyl moiety bound to the lipoyl domains of lipoate-dependent enzymes, thereby converting the octanoylated domains into lipoylated derivatives.</text>
</comment>
<dbReference type="Pfam" id="PF04055">
    <property type="entry name" value="Radical_SAM"/>
    <property type="match status" value="1"/>
</dbReference>
<dbReference type="InterPro" id="IPR003698">
    <property type="entry name" value="Lipoyl_synth"/>
</dbReference>
<evidence type="ECO:0000256" key="9">
    <source>
        <dbReference type="HAMAP-Rule" id="MF_00206"/>
    </source>
</evidence>
<feature type="domain" description="Radical SAM core" evidence="11">
    <location>
        <begin position="72"/>
        <end position="287"/>
    </location>
</feature>
<comment type="subcellular location">
    <subcellularLocation>
        <location evidence="9">Cytoplasm</location>
    </subcellularLocation>
</comment>
<dbReference type="UniPathway" id="UPA00538">
    <property type="reaction ID" value="UER00593"/>
</dbReference>
<keyword evidence="3 9" id="KW-0808">Transferase</keyword>
<dbReference type="GO" id="GO:0005737">
    <property type="term" value="C:cytoplasm"/>
    <property type="evidence" value="ECO:0007669"/>
    <property type="project" value="UniProtKB-SubCell"/>
</dbReference>
<evidence type="ECO:0000313" key="13">
    <source>
        <dbReference type="Proteomes" id="UP000033865"/>
    </source>
</evidence>
<dbReference type="InterPro" id="IPR007197">
    <property type="entry name" value="rSAM"/>
</dbReference>
<dbReference type="HAMAP" id="MF_00206">
    <property type="entry name" value="Lipoyl_synth"/>
    <property type="match status" value="1"/>
</dbReference>
<evidence type="ECO:0000256" key="1">
    <source>
        <dbReference type="ARBA" id="ARBA00022485"/>
    </source>
</evidence>
<comment type="cofactor">
    <cofactor evidence="9">
        <name>[4Fe-4S] cluster</name>
        <dbReference type="ChEBI" id="CHEBI:49883"/>
    </cofactor>
    <text evidence="9">Binds 2 [4Fe-4S] clusters per subunit. One cluster is coordinated with 3 cysteines and an exchangeable S-adenosyl-L-methionine.</text>
</comment>
<dbReference type="InterPro" id="IPR013785">
    <property type="entry name" value="Aldolase_TIM"/>
</dbReference>
<keyword evidence="2 9" id="KW-0963">Cytoplasm</keyword>
<feature type="region of interest" description="Disordered" evidence="10">
    <location>
        <begin position="1"/>
        <end position="28"/>
    </location>
</feature>
<evidence type="ECO:0000313" key="12">
    <source>
        <dbReference type="EMBL" id="KKW36084.1"/>
    </source>
</evidence>
<dbReference type="SFLD" id="SFLDG01058">
    <property type="entry name" value="lipoyl_synthase_like"/>
    <property type="match status" value="1"/>
</dbReference>
<dbReference type="InterPro" id="IPR031691">
    <property type="entry name" value="LIAS_N"/>
</dbReference>
<dbReference type="SUPFAM" id="SSF102114">
    <property type="entry name" value="Radical SAM enzymes"/>
    <property type="match status" value="1"/>
</dbReference>
<accession>A0A0G2ATD1</accession>
<dbReference type="GO" id="GO:0051539">
    <property type="term" value="F:4 iron, 4 sulfur cluster binding"/>
    <property type="evidence" value="ECO:0007669"/>
    <property type="project" value="UniProtKB-UniRule"/>
</dbReference>
<dbReference type="PANTHER" id="PTHR10949">
    <property type="entry name" value="LIPOYL SYNTHASE"/>
    <property type="match status" value="1"/>
</dbReference>
<dbReference type="SFLD" id="SFLDS00029">
    <property type="entry name" value="Radical_SAM"/>
    <property type="match status" value="1"/>
</dbReference>
<dbReference type="GO" id="GO:0016992">
    <property type="term" value="F:lipoate synthase activity"/>
    <property type="evidence" value="ECO:0007669"/>
    <property type="project" value="UniProtKB-UniRule"/>
</dbReference>
<dbReference type="GO" id="GO:0046872">
    <property type="term" value="F:metal ion binding"/>
    <property type="evidence" value="ECO:0007669"/>
    <property type="project" value="UniProtKB-KW"/>
</dbReference>
<dbReference type="CDD" id="cd01335">
    <property type="entry name" value="Radical_SAM"/>
    <property type="match status" value="1"/>
</dbReference>
<protein>
    <recommendedName>
        <fullName evidence="9">Lipoyl synthase</fullName>
        <ecNumber evidence="9">2.8.1.8</ecNumber>
    </recommendedName>
    <alternativeName>
        <fullName evidence="9">Lip-syn</fullName>
        <shortName evidence="9">LS</shortName>
    </alternativeName>
    <alternativeName>
        <fullName evidence="9">Lipoate synthase</fullName>
    </alternativeName>
    <alternativeName>
        <fullName evidence="9">Lipoic acid synthase</fullName>
    </alternativeName>
    <alternativeName>
        <fullName evidence="9">Sulfur insertion protein LipA</fullName>
    </alternativeName>
</protein>
<evidence type="ECO:0000256" key="2">
    <source>
        <dbReference type="ARBA" id="ARBA00022490"/>
    </source>
</evidence>
<dbReference type="AlphaFoldDB" id="A0A0G2ATD1"/>
<organism evidence="12 13">
    <name type="scientific">Candidatus Uhrbacteria bacterium GW2011_GWC2_53_7</name>
    <dbReference type="NCBI Taxonomy" id="1618986"/>
    <lineage>
        <taxon>Bacteria</taxon>
        <taxon>Candidatus Uhriibacteriota</taxon>
    </lineage>
</organism>
<dbReference type="FunFam" id="3.20.20.70:FF:000040">
    <property type="entry name" value="Lipoyl synthase"/>
    <property type="match status" value="1"/>
</dbReference>
<evidence type="ECO:0000256" key="5">
    <source>
        <dbReference type="ARBA" id="ARBA00022723"/>
    </source>
</evidence>
<gene>
    <name evidence="9" type="primary">lipA</name>
    <name evidence="12" type="ORF">UY82_C0030G0005</name>
</gene>